<dbReference type="VEuPathDB" id="FungiDB:AeMF1_009805"/>
<feature type="coiled-coil region" evidence="2">
    <location>
        <begin position="147"/>
        <end position="174"/>
    </location>
</feature>
<dbReference type="PANTHER" id="PTHR15544">
    <property type="entry name" value="OSMOSIS RESPONSIVE FACTOR"/>
    <property type="match status" value="1"/>
</dbReference>
<comment type="caution">
    <text evidence="3">The sequence shown here is derived from an EMBL/GenBank/DDBJ whole genome shotgun (WGS) entry which is preliminary data.</text>
</comment>
<accession>A0A6G0WUK7</accession>
<dbReference type="InterPro" id="IPR019734">
    <property type="entry name" value="TPR_rpt"/>
</dbReference>
<dbReference type="PANTHER" id="PTHR15544:SF0">
    <property type="entry name" value="TETRATRICOPEPTIDE REPEAT PROTEIN 33"/>
    <property type="match status" value="1"/>
</dbReference>
<dbReference type="InterPro" id="IPR052658">
    <property type="entry name" value="TPR-containing"/>
</dbReference>
<evidence type="ECO:0000313" key="3">
    <source>
        <dbReference type="EMBL" id="KAF0731218.1"/>
    </source>
</evidence>
<keyword evidence="4" id="KW-1185">Reference proteome</keyword>
<dbReference type="Proteomes" id="UP000481153">
    <property type="component" value="Unassembled WGS sequence"/>
</dbReference>
<dbReference type="SUPFAM" id="SSF48452">
    <property type="entry name" value="TPR-like"/>
    <property type="match status" value="1"/>
</dbReference>
<gene>
    <name evidence="3" type="ORF">Ae201684_011479</name>
</gene>
<dbReference type="Gene3D" id="1.25.40.10">
    <property type="entry name" value="Tetratricopeptide repeat domain"/>
    <property type="match status" value="1"/>
</dbReference>
<feature type="repeat" description="TPR" evidence="1">
    <location>
        <begin position="111"/>
        <end position="144"/>
    </location>
</feature>
<dbReference type="InterPro" id="IPR011990">
    <property type="entry name" value="TPR-like_helical_dom_sf"/>
</dbReference>
<feature type="repeat" description="TPR" evidence="1">
    <location>
        <begin position="43"/>
        <end position="76"/>
    </location>
</feature>
<evidence type="ECO:0000256" key="2">
    <source>
        <dbReference type="SAM" id="Coils"/>
    </source>
</evidence>
<dbReference type="AlphaFoldDB" id="A0A6G0WUK7"/>
<evidence type="ECO:0000313" key="4">
    <source>
        <dbReference type="Proteomes" id="UP000481153"/>
    </source>
</evidence>
<dbReference type="SMART" id="SM00028">
    <property type="entry name" value="TPR"/>
    <property type="match status" value="3"/>
</dbReference>
<proteinExistence type="predicted"/>
<organism evidence="3 4">
    <name type="scientific">Aphanomyces euteiches</name>
    <dbReference type="NCBI Taxonomy" id="100861"/>
    <lineage>
        <taxon>Eukaryota</taxon>
        <taxon>Sar</taxon>
        <taxon>Stramenopiles</taxon>
        <taxon>Oomycota</taxon>
        <taxon>Saprolegniomycetes</taxon>
        <taxon>Saprolegniales</taxon>
        <taxon>Verrucalvaceae</taxon>
        <taxon>Aphanomyces</taxon>
    </lineage>
</organism>
<dbReference type="EMBL" id="VJMJ01000146">
    <property type="protein sequence ID" value="KAF0731218.1"/>
    <property type="molecule type" value="Genomic_DNA"/>
</dbReference>
<dbReference type="PROSITE" id="PS50005">
    <property type="entry name" value="TPR"/>
    <property type="match status" value="2"/>
</dbReference>
<keyword evidence="1" id="KW-0802">TPR repeat</keyword>
<reference evidence="3 4" key="1">
    <citation type="submission" date="2019-07" db="EMBL/GenBank/DDBJ databases">
        <title>Genomics analysis of Aphanomyces spp. identifies a new class of oomycete effector associated with host adaptation.</title>
        <authorList>
            <person name="Gaulin E."/>
        </authorList>
    </citation>
    <scope>NUCLEOTIDE SEQUENCE [LARGE SCALE GENOMIC DNA]</scope>
    <source>
        <strain evidence="3 4">ATCC 201684</strain>
    </source>
</reference>
<sequence>MALWFGTKRRKLESMTEYEYADLDEQKPAPPVLMTLEDTAQKVKRLQAEGNTLAEAGRFRAAIERWQQGLTFDPNDGVLCELIAQAHMATDEYFLGIQAATRATELCPTWGDAYATLAHCQFNFGELELAYASLSKALDLETDSMRRQEIADELKEIETLCERQREKLAQASKVHFDDADAAQVHECKTNLARRSIAWS</sequence>
<name>A0A6G0WUK7_9STRA</name>
<protein>
    <submittedName>
        <fullName evidence="3">Uncharacterized protein</fullName>
    </submittedName>
</protein>
<keyword evidence="2" id="KW-0175">Coiled coil</keyword>
<evidence type="ECO:0000256" key="1">
    <source>
        <dbReference type="PROSITE-ProRule" id="PRU00339"/>
    </source>
</evidence>